<comment type="caution">
    <text evidence="2">The sequence shown here is derived from an EMBL/GenBank/DDBJ whole genome shotgun (WGS) entry which is preliminary data.</text>
</comment>
<sequence length="39" mass="4248">MPAPVSGSILDEPTPLHHFVSPPRVVKCPHPPSRPIPKE</sequence>
<protein>
    <submittedName>
        <fullName evidence="2">Uncharacterized protein</fullName>
    </submittedName>
</protein>
<dbReference type="EMBL" id="AEJB01000266">
    <property type="protein sequence ID" value="ELP67797.1"/>
    <property type="molecule type" value="Genomic_DNA"/>
</dbReference>
<reference evidence="2 3" key="1">
    <citation type="journal article" date="2011" name="Plasmid">
        <title>Streptomyces turgidiscabies Car8 contains a modular pathogenicity island that shares virulence genes with other actinobacterial plant pathogens.</title>
        <authorList>
            <person name="Huguet-Tapia J.C."/>
            <person name="Badger J.H."/>
            <person name="Loria R."/>
            <person name="Pettis G.S."/>
        </authorList>
    </citation>
    <scope>NUCLEOTIDE SEQUENCE [LARGE SCALE GENOMIC DNA]</scope>
    <source>
        <strain evidence="2 3">Car8</strain>
    </source>
</reference>
<feature type="region of interest" description="Disordered" evidence="1">
    <location>
        <begin position="1"/>
        <end position="39"/>
    </location>
</feature>
<dbReference type="AlphaFoldDB" id="L7F973"/>
<name>L7F973_STRT8</name>
<gene>
    <name evidence="2" type="ORF">STRTUCAR8_10008</name>
</gene>
<evidence type="ECO:0000313" key="3">
    <source>
        <dbReference type="Proteomes" id="UP000010931"/>
    </source>
</evidence>
<evidence type="ECO:0000313" key="2">
    <source>
        <dbReference type="EMBL" id="ELP67797.1"/>
    </source>
</evidence>
<keyword evidence="3" id="KW-1185">Reference proteome</keyword>
<evidence type="ECO:0000256" key="1">
    <source>
        <dbReference type="SAM" id="MobiDB-lite"/>
    </source>
</evidence>
<accession>L7F973</accession>
<dbReference type="Proteomes" id="UP000010931">
    <property type="component" value="Unassembled WGS sequence"/>
</dbReference>
<organism evidence="2 3">
    <name type="scientific">Streptomyces turgidiscabies (strain Car8)</name>
    <dbReference type="NCBI Taxonomy" id="698760"/>
    <lineage>
        <taxon>Bacteria</taxon>
        <taxon>Bacillati</taxon>
        <taxon>Actinomycetota</taxon>
        <taxon>Actinomycetes</taxon>
        <taxon>Kitasatosporales</taxon>
        <taxon>Streptomycetaceae</taxon>
        <taxon>Streptomyces</taxon>
    </lineage>
</organism>
<proteinExistence type="predicted"/>
<feature type="compositionally biased region" description="Pro residues" evidence="1">
    <location>
        <begin position="29"/>
        <end position="39"/>
    </location>
</feature>